<evidence type="ECO:0000313" key="3">
    <source>
        <dbReference type="Proteomes" id="UP000091918"/>
    </source>
</evidence>
<dbReference type="OrthoDB" id="406833at2759"/>
<dbReference type="InterPro" id="IPR000608">
    <property type="entry name" value="UBC"/>
</dbReference>
<sequence>MQSSLPPGISIVNAEHLEEWQMDIRVLDDSNPLYLNETYRLKFTFTKNYPIGTIHPTNLPLSSFTNHISSPNDNAPSLR</sequence>
<dbReference type="InterPro" id="IPR016135">
    <property type="entry name" value="UBQ-conjugating_enzyme/RWD"/>
</dbReference>
<keyword evidence="3" id="KW-1185">Reference proteome</keyword>
<evidence type="ECO:0000313" key="2">
    <source>
        <dbReference type="EMBL" id="OAX77017.1"/>
    </source>
</evidence>
<comment type="caution">
    <text evidence="2">The sequence shown here is derived from an EMBL/GenBank/DDBJ whole genome shotgun (WGS) entry which is preliminary data.</text>
</comment>
<proteinExistence type="predicted"/>
<dbReference type="PROSITE" id="PS50127">
    <property type="entry name" value="UBC_2"/>
    <property type="match status" value="1"/>
</dbReference>
<evidence type="ECO:0000259" key="1">
    <source>
        <dbReference type="PROSITE" id="PS50127"/>
    </source>
</evidence>
<organism evidence="2 3">
    <name type="scientific">Emergomyces africanus</name>
    <dbReference type="NCBI Taxonomy" id="1955775"/>
    <lineage>
        <taxon>Eukaryota</taxon>
        <taxon>Fungi</taxon>
        <taxon>Dikarya</taxon>
        <taxon>Ascomycota</taxon>
        <taxon>Pezizomycotina</taxon>
        <taxon>Eurotiomycetes</taxon>
        <taxon>Eurotiomycetidae</taxon>
        <taxon>Onygenales</taxon>
        <taxon>Ajellomycetaceae</taxon>
        <taxon>Emergomyces</taxon>
    </lineage>
</organism>
<gene>
    <name evidence="2" type="ORF">ACJ72_08689</name>
</gene>
<name>A0A1B7NK82_9EURO</name>
<accession>A0A1B7NK82</accession>
<dbReference type="EMBL" id="LGUA01003665">
    <property type="protein sequence ID" value="OAX77017.1"/>
    <property type="molecule type" value="Genomic_DNA"/>
</dbReference>
<dbReference type="SUPFAM" id="SSF54495">
    <property type="entry name" value="UBC-like"/>
    <property type="match status" value="1"/>
</dbReference>
<dbReference type="Proteomes" id="UP000091918">
    <property type="component" value="Unassembled WGS sequence"/>
</dbReference>
<protein>
    <recommendedName>
        <fullName evidence="1">UBC core domain-containing protein</fullName>
    </recommendedName>
</protein>
<feature type="domain" description="UBC core" evidence="1">
    <location>
        <begin position="1"/>
        <end position="79"/>
    </location>
</feature>
<reference evidence="2 3" key="1">
    <citation type="submission" date="2015-07" db="EMBL/GenBank/DDBJ databases">
        <title>Emmonsia species relationships and genome sequence.</title>
        <authorList>
            <person name="Cuomo C.A."/>
            <person name="Schwartz I.S."/>
            <person name="Kenyon C."/>
            <person name="de Hoog G.S."/>
            <person name="Govender N.P."/>
            <person name="Botha A."/>
            <person name="Moreno L."/>
            <person name="de Vries M."/>
            <person name="Munoz J.F."/>
            <person name="Stielow J.B."/>
        </authorList>
    </citation>
    <scope>NUCLEOTIDE SEQUENCE [LARGE SCALE GENOMIC DNA]</scope>
    <source>
        <strain evidence="2 3">CBS 136260</strain>
    </source>
</reference>
<dbReference type="Gene3D" id="3.10.110.10">
    <property type="entry name" value="Ubiquitin Conjugating Enzyme"/>
    <property type="match status" value="1"/>
</dbReference>
<dbReference type="AlphaFoldDB" id="A0A1B7NK82"/>